<sequence length="308" mass="33642">MKSLKSVILMPAVQSVVSVFDPDLTRLPAVAHKLSFSDHAAEVPLHVHRKGQLILALHGAVTCTAGNEIWIVPPNCGVWIPGGVPHSARATANAQLNYLFVEPEAADLPASSCTLSISPLIREMVERLAEERADYHADSHAARMARVLLDELAEMPRERFNLPISSHPKIRAIADALTAEPSDRRTLSDWAKRIAMSERSLARLLIRETGLTFGRWRQQLHLVVALRELASGEAVQNVAAGLGYESVNAFITMFKKALGSTPAQYFAQRHAPTKAGSNEQNRVDQTPVLLDQHNRGSGISSAHYPPVA</sequence>
<evidence type="ECO:0000313" key="6">
    <source>
        <dbReference type="EMBL" id="RED42548.1"/>
    </source>
</evidence>
<organism evidence="7 8">
    <name type="scientific">Rhodopseudomonas pentothenatexigens</name>
    <dbReference type="NCBI Taxonomy" id="999699"/>
    <lineage>
        <taxon>Bacteria</taxon>
        <taxon>Pseudomonadati</taxon>
        <taxon>Pseudomonadota</taxon>
        <taxon>Alphaproteobacteria</taxon>
        <taxon>Hyphomicrobiales</taxon>
        <taxon>Nitrobacteraceae</taxon>
        <taxon>Rhodopseudomonas</taxon>
    </lineage>
</organism>
<dbReference type="PANTHER" id="PTHR11019:SF199">
    <property type="entry name" value="HTH-TYPE TRANSCRIPTIONAL REGULATOR NIMR"/>
    <property type="match status" value="1"/>
</dbReference>
<dbReference type="InterPro" id="IPR014710">
    <property type="entry name" value="RmlC-like_jellyroll"/>
</dbReference>
<dbReference type="Gene3D" id="1.10.10.60">
    <property type="entry name" value="Homeodomain-like"/>
    <property type="match status" value="1"/>
</dbReference>
<evidence type="ECO:0000256" key="3">
    <source>
        <dbReference type="ARBA" id="ARBA00023125"/>
    </source>
</evidence>
<evidence type="ECO:0000313" key="7">
    <source>
        <dbReference type="EMBL" id="SSW89149.1"/>
    </source>
</evidence>
<dbReference type="CDD" id="cd06124">
    <property type="entry name" value="cupin_NimR-like_N"/>
    <property type="match status" value="1"/>
</dbReference>
<proteinExistence type="predicted"/>
<keyword evidence="2" id="KW-0805">Transcription regulation</keyword>
<evidence type="ECO:0000313" key="9">
    <source>
        <dbReference type="Proteomes" id="UP000256343"/>
    </source>
</evidence>
<dbReference type="SUPFAM" id="SSF46689">
    <property type="entry name" value="Homeodomain-like"/>
    <property type="match status" value="1"/>
</dbReference>
<dbReference type="GO" id="GO:0043565">
    <property type="term" value="F:sequence-specific DNA binding"/>
    <property type="evidence" value="ECO:0007669"/>
    <property type="project" value="InterPro"/>
</dbReference>
<gene>
    <name evidence="6" type="ORF">BJ125_101266</name>
    <name evidence="7" type="ORF">SAMN05892882_101266</name>
</gene>
<evidence type="ECO:0000256" key="4">
    <source>
        <dbReference type="ARBA" id="ARBA00023163"/>
    </source>
</evidence>
<keyword evidence="9" id="KW-1185">Reference proteome</keyword>
<dbReference type="Pfam" id="PF12833">
    <property type="entry name" value="HTH_18"/>
    <property type="match status" value="1"/>
</dbReference>
<dbReference type="GO" id="GO:0003700">
    <property type="term" value="F:DNA-binding transcription factor activity"/>
    <property type="evidence" value="ECO:0007669"/>
    <property type="project" value="InterPro"/>
</dbReference>
<dbReference type="EMBL" id="UFQQ01000001">
    <property type="protein sequence ID" value="SSW89149.1"/>
    <property type="molecule type" value="Genomic_DNA"/>
</dbReference>
<dbReference type="InterPro" id="IPR003313">
    <property type="entry name" value="AraC-bd"/>
</dbReference>
<dbReference type="PROSITE" id="PS01124">
    <property type="entry name" value="HTH_ARAC_FAMILY_2"/>
    <property type="match status" value="1"/>
</dbReference>
<feature type="domain" description="HTH araC/xylS-type" evidence="5">
    <location>
        <begin position="171"/>
        <end position="268"/>
    </location>
</feature>
<dbReference type="AlphaFoldDB" id="A0A336JM90"/>
<name>A0A336JM90_9BRAD</name>
<dbReference type="InterPro" id="IPR018060">
    <property type="entry name" value="HTH_AraC"/>
</dbReference>
<keyword evidence="3 7" id="KW-0238">DNA-binding</keyword>
<keyword evidence="1" id="KW-0678">Repressor</keyword>
<protein>
    <submittedName>
        <fullName evidence="7">AraC-like DNA-binding protein</fullName>
    </submittedName>
</protein>
<dbReference type="PANTHER" id="PTHR11019">
    <property type="entry name" value="HTH-TYPE TRANSCRIPTIONAL REGULATOR NIMR"/>
    <property type="match status" value="1"/>
</dbReference>
<dbReference type="InterPro" id="IPR011051">
    <property type="entry name" value="RmlC_Cupin_sf"/>
</dbReference>
<dbReference type="Pfam" id="PF02311">
    <property type="entry name" value="AraC_binding"/>
    <property type="match status" value="1"/>
</dbReference>
<keyword evidence="4" id="KW-0804">Transcription</keyword>
<reference evidence="6 9" key="2">
    <citation type="submission" date="2018-07" db="EMBL/GenBank/DDBJ databases">
        <title>Genomic Encyclopedia of Archaeal and Bacterial Type Strains, Phase II (KMG-II): from individual species to whole genera.</title>
        <authorList>
            <person name="Goeker M."/>
        </authorList>
    </citation>
    <scope>NUCLEOTIDE SEQUENCE [LARGE SCALE GENOMIC DNA]</scope>
    <source>
        <strain evidence="6 9">JA575</strain>
    </source>
</reference>
<evidence type="ECO:0000313" key="8">
    <source>
        <dbReference type="Proteomes" id="UP000252631"/>
    </source>
</evidence>
<dbReference type="InterPro" id="IPR009057">
    <property type="entry name" value="Homeodomain-like_sf"/>
</dbReference>
<dbReference type="Gene3D" id="2.60.120.10">
    <property type="entry name" value="Jelly Rolls"/>
    <property type="match status" value="1"/>
</dbReference>
<reference evidence="7 8" key="1">
    <citation type="submission" date="2017-08" db="EMBL/GenBank/DDBJ databases">
        <authorList>
            <person name="de Groot N.N."/>
        </authorList>
    </citation>
    <scope>NUCLEOTIDE SEQUENCE [LARGE SCALE GENOMIC DNA]</scope>
    <source>
        <strain evidence="7 8">JA575</strain>
    </source>
</reference>
<evidence type="ECO:0000259" key="5">
    <source>
        <dbReference type="PROSITE" id="PS01124"/>
    </source>
</evidence>
<evidence type="ECO:0000256" key="2">
    <source>
        <dbReference type="ARBA" id="ARBA00023015"/>
    </source>
</evidence>
<evidence type="ECO:0000256" key="1">
    <source>
        <dbReference type="ARBA" id="ARBA00022491"/>
    </source>
</evidence>
<dbReference type="EMBL" id="QRDT01000001">
    <property type="protein sequence ID" value="RED42548.1"/>
    <property type="molecule type" value="Genomic_DNA"/>
</dbReference>
<dbReference type="SUPFAM" id="SSF51182">
    <property type="entry name" value="RmlC-like cupins"/>
    <property type="match status" value="1"/>
</dbReference>
<dbReference type="SMART" id="SM00342">
    <property type="entry name" value="HTH_ARAC"/>
    <property type="match status" value="1"/>
</dbReference>
<dbReference type="RefSeq" id="WP_430707853.1">
    <property type="nucleotide sequence ID" value="NZ_QRDT01000001.1"/>
</dbReference>
<dbReference type="Proteomes" id="UP000256343">
    <property type="component" value="Unassembled WGS sequence"/>
</dbReference>
<dbReference type="FunFam" id="1.10.10.60:FF:000132">
    <property type="entry name" value="AraC family transcriptional regulator"/>
    <property type="match status" value="1"/>
</dbReference>
<dbReference type="Proteomes" id="UP000252631">
    <property type="component" value="Unassembled WGS sequence"/>
</dbReference>
<accession>A0A336JM90</accession>